<dbReference type="RefSeq" id="WP_225948799.1">
    <property type="nucleotide sequence ID" value="NZ_JADBEJ010000001.1"/>
</dbReference>
<evidence type="ECO:0000256" key="1">
    <source>
        <dbReference type="ARBA" id="ARBA00022491"/>
    </source>
</evidence>
<accession>A0ABR9L1R9</accession>
<dbReference type="Proteomes" id="UP000656548">
    <property type="component" value="Unassembled WGS sequence"/>
</dbReference>
<comment type="caution">
    <text evidence="7">The sequence shown here is derived from an EMBL/GenBank/DDBJ whole genome shotgun (WGS) entry which is preliminary data.</text>
</comment>
<dbReference type="PROSITE" id="PS50977">
    <property type="entry name" value="HTH_TETR_2"/>
    <property type="match status" value="1"/>
</dbReference>
<dbReference type="SUPFAM" id="SSF46689">
    <property type="entry name" value="Homeodomain-like"/>
    <property type="match status" value="1"/>
</dbReference>
<dbReference type="EMBL" id="JADBEJ010000001">
    <property type="protein sequence ID" value="MBE1574335.1"/>
    <property type="molecule type" value="Genomic_DNA"/>
</dbReference>
<keyword evidence="4" id="KW-0804">Transcription</keyword>
<evidence type="ECO:0000313" key="8">
    <source>
        <dbReference type="Proteomes" id="UP000656548"/>
    </source>
</evidence>
<sequence length="204" mass="22642">MPKSPTKTRPRTVANLMTSARELFIRHGYHATSISDICGHAGLTRGAFYSNYRGKEQLFLALYDVESDRILADLDAAASKLEDGVNPVQQILSYLAVHRRDDRQWFLVSMEFTLHAARNPDLAAELAPHENRLTAGIVELLTRLHPDCPADVARDLARLITAFHEGTTAHELIQADANADFRKRVLPPFIAAVAAAMDSAARER</sequence>
<name>A0ABR9L1R9_9PSEU</name>
<protein>
    <submittedName>
        <fullName evidence="7">AcrR family transcriptional regulator</fullName>
    </submittedName>
</protein>
<keyword evidence="8" id="KW-1185">Reference proteome</keyword>
<evidence type="ECO:0000256" key="3">
    <source>
        <dbReference type="ARBA" id="ARBA00023125"/>
    </source>
</evidence>
<organism evidence="7 8">
    <name type="scientific">Amycolatopsis roodepoortensis</name>
    <dbReference type="NCBI Taxonomy" id="700274"/>
    <lineage>
        <taxon>Bacteria</taxon>
        <taxon>Bacillati</taxon>
        <taxon>Actinomycetota</taxon>
        <taxon>Actinomycetes</taxon>
        <taxon>Pseudonocardiales</taxon>
        <taxon>Pseudonocardiaceae</taxon>
        <taxon>Amycolatopsis</taxon>
    </lineage>
</organism>
<feature type="domain" description="HTH tetR-type" evidence="6">
    <location>
        <begin position="10"/>
        <end position="70"/>
    </location>
</feature>
<keyword evidence="2" id="KW-0805">Transcription regulation</keyword>
<evidence type="ECO:0000256" key="4">
    <source>
        <dbReference type="ARBA" id="ARBA00023163"/>
    </source>
</evidence>
<dbReference type="PANTHER" id="PTHR47506">
    <property type="entry name" value="TRANSCRIPTIONAL REGULATORY PROTEIN"/>
    <property type="match status" value="1"/>
</dbReference>
<evidence type="ECO:0000256" key="5">
    <source>
        <dbReference type="PROSITE-ProRule" id="PRU00335"/>
    </source>
</evidence>
<evidence type="ECO:0000259" key="6">
    <source>
        <dbReference type="PROSITE" id="PS50977"/>
    </source>
</evidence>
<dbReference type="SUPFAM" id="SSF48498">
    <property type="entry name" value="Tetracyclin repressor-like, C-terminal domain"/>
    <property type="match status" value="1"/>
</dbReference>
<evidence type="ECO:0000313" key="7">
    <source>
        <dbReference type="EMBL" id="MBE1574335.1"/>
    </source>
</evidence>
<evidence type="ECO:0000256" key="2">
    <source>
        <dbReference type="ARBA" id="ARBA00023015"/>
    </source>
</evidence>
<dbReference type="InterPro" id="IPR001647">
    <property type="entry name" value="HTH_TetR"/>
</dbReference>
<dbReference type="Gene3D" id="1.10.357.10">
    <property type="entry name" value="Tetracycline Repressor, domain 2"/>
    <property type="match status" value="1"/>
</dbReference>
<proteinExistence type="predicted"/>
<dbReference type="PANTHER" id="PTHR47506:SF6">
    <property type="entry name" value="HTH-TYPE TRANSCRIPTIONAL REPRESSOR NEMR"/>
    <property type="match status" value="1"/>
</dbReference>
<dbReference type="InterPro" id="IPR039538">
    <property type="entry name" value="BetI_C"/>
</dbReference>
<keyword evidence="1" id="KW-0678">Repressor</keyword>
<feature type="DNA-binding region" description="H-T-H motif" evidence="5">
    <location>
        <begin position="33"/>
        <end position="52"/>
    </location>
</feature>
<dbReference type="InterPro" id="IPR009057">
    <property type="entry name" value="Homeodomain-like_sf"/>
</dbReference>
<dbReference type="Pfam" id="PF13977">
    <property type="entry name" value="TetR_C_6"/>
    <property type="match status" value="1"/>
</dbReference>
<dbReference type="Pfam" id="PF00440">
    <property type="entry name" value="TetR_N"/>
    <property type="match status" value="1"/>
</dbReference>
<gene>
    <name evidence="7" type="ORF">H4W30_001364</name>
</gene>
<dbReference type="PRINTS" id="PR00455">
    <property type="entry name" value="HTHTETR"/>
</dbReference>
<reference evidence="7 8" key="1">
    <citation type="submission" date="2020-10" db="EMBL/GenBank/DDBJ databases">
        <title>Sequencing the genomes of 1000 actinobacteria strains.</title>
        <authorList>
            <person name="Klenk H.-P."/>
        </authorList>
    </citation>
    <scope>NUCLEOTIDE SEQUENCE [LARGE SCALE GENOMIC DNA]</scope>
    <source>
        <strain evidence="7 8">DSM 46661</strain>
    </source>
</reference>
<dbReference type="InterPro" id="IPR036271">
    <property type="entry name" value="Tet_transcr_reg_TetR-rel_C_sf"/>
</dbReference>
<keyword evidence="3 5" id="KW-0238">DNA-binding</keyword>